<evidence type="ECO:0000256" key="1">
    <source>
        <dbReference type="SAM" id="SignalP"/>
    </source>
</evidence>
<organism evidence="3 4">
    <name type="scientific">Seohaeicola nanhaiensis</name>
    <dbReference type="NCBI Taxonomy" id="1387282"/>
    <lineage>
        <taxon>Bacteria</taxon>
        <taxon>Pseudomonadati</taxon>
        <taxon>Pseudomonadota</taxon>
        <taxon>Alphaproteobacteria</taxon>
        <taxon>Rhodobacterales</taxon>
        <taxon>Roseobacteraceae</taxon>
        <taxon>Seohaeicola</taxon>
    </lineage>
</organism>
<dbReference type="PIRSF" id="PIRSF031900">
    <property type="entry name" value="UCP031900"/>
    <property type="match status" value="1"/>
</dbReference>
<dbReference type="SUPFAM" id="SSF63829">
    <property type="entry name" value="Calcium-dependent phosphotriesterase"/>
    <property type="match status" value="1"/>
</dbReference>
<keyword evidence="4" id="KW-1185">Reference proteome</keyword>
<protein>
    <submittedName>
        <fullName evidence="3">Esterase-like activity of phytase family protein</fullName>
    </submittedName>
</protein>
<dbReference type="RefSeq" id="WP_380720817.1">
    <property type="nucleotide sequence ID" value="NZ_JBHSGI010000032.1"/>
</dbReference>
<gene>
    <name evidence="3" type="ORF">ACFO5X_20850</name>
</gene>
<reference evidence="4" key="1">
    <citation type="journal article" date="2019" name="Int. J. Syst. Evol. Microbiol.">
        <title>The Global Catalogue of Microorganisms (GCM) 10K type strain sequencing project: providing services to taxonomists for standard genome sequencing and annotation.</title>
        <authorList>
            <consortium name="The Broad Institute Genomics Platform"/>
            <consortium name="The Broad Institute Genome Sequencing Center for Infectious Disease"/>
            <person name="Wu L."/>
            <person name="Ma J."/>
        </authorList>
    </citation>
    <scope>NUCLEOTIDE SEQUENCE [LARGE SCALE GENOMIC DNA]</scope>
    <source>
        <strain evidence="4">CGMCC 4.7283</strain>
    </source>
</reference>
<evidence type="ECO:0000259" key="2">
    <source>
        <dbReference type="Pfam" id="PF13449"/>
    </source>
</evidence>
<accession>A0ABV9KN24</accession>
<dbReference type="InterPro" id="IPR014567">
    <property type="entry name" value="UCP031900"/>
</dbReference>
<comment type="caution">
    <text evidence="3">The sequence shown here is derived from an EMBL/GenBank/DDBJ whole genome shotgun (WGS) entry which is preliminary data.</text>
</comment>
<feature type="domain" description="Phytase-like" evidence="2">
    <location>
        <begin position="44"/>
        <end position="283"/>
    </location>
</feature>
<keyword evidence="1" id="KW-0732">Signal</keyword>
<dbReference type="Proteomes" id="UP001595973">
    <property type="component" value="Unassembled WGS sequence"/>
</dbReference>
<evidence type="ECO:0000313" key="3">
    <source>
        <dbReference type="EMBL" id="MFC4671011.1"/>
    </source>
</evidence>
<evidence type="ECO:0000313" key="4">
    <source>
        <dbReference type="Proteomes" id="UP001595973"/>
    </source>
</evidence>
<dbReference type="Pfam" id="PF13449">
    <property type="entry name" value="Phytase-like"/>
    <property type="match status" value="1"/>
</dbReference>
<feature type="chain" id="PRO_5045849461" evidence="1">
    <location>
        <begin position="29"/>
        <end position="302"/>
    </location>
</feature>
<proteinExistence type="predicted"/>
<feature type="signal peptide" evidence="1">
    <location>
        <begin position="1"/>
        <end position="28"/>
    </location>
</feature>
<name>A0ABV9KN24_9RHOB</name>
<sequence>MQTSGRSRAGRLALALAVLQGLAGGAEAGPLTLVGSYTWETDSVVGLSGLEVSDDGSRFVAISDRGWILTGRFLREDARISGLRLDRFLPILGQDGLPVAARRLHDWSDAEGLAMAPDGTLWIAFEQWTRVARYAAPESAATWIRDHPSFRLFAPNRQLEAVALHPDGTLYAFPEQPLPGGFPLYRLEAGAWTIAGYVPQQSGFAVVGADFASDGRLYLLERKLVLGLWWQNRIRRLTLTPAGAPTRDELLWTGGRGEYDNLEGIAVWLDGTGLRLTLVSDSNSDPDEPTRFVEYRLEEADR</sequence>
<dbReference type="EMBL" id="JBHSGI010000032">
    <property type="protein sequence ID" value="MFC4671011.1"/>
    <property type="molecule type" value="Genomic_DNA"/>
</dbReference>
<dbReference type="InterPro" id="IPR027372">
    <property type="entry name" value="Phytase-like_dom"/>
</dbReference>